<proteinExistence type="predicted"/>
<accession>A0A316EP48</accession>
<protein>
    <submittedName>
        <fullName evidence="1">Uncharacterized protein</fullName>
    </submittedName>
</protein>
<keyword evidence="2" id="KW-1185">Reference proteome</keyword>
<organism evidence="1 2">
    <name type="scientific">Actinoplanes xinjiangensis</name>
    <dbReference type="NCBI Taxonomy" id="512350"/>
    <lineage>
        <taxon>Bacteria</taxon>
        <taxon>Bacillati</taxon>
        <taxon>Actinomycetota</taxon>
        <taxon>Actinomycetes</taxon>
        <taxon>Micromonosporales</taxon>
        <taxon>Micromonosporaceae</taxon>
        <taxon>Actinoplanes</taxon>
    </lineage>
</organism>
<evidence type="ECO:0000313" key="1">
    <source>
        <dbReference type="EMBL" id="PWK33250.1"/>
    </source>
</evidence>
<dbReference type="AlphaFoldDB" id="A0A316EP48"/>
<dbReference type="EMBL" id="QGGR01000028">
    <property type="protein sequence ID" value="PWK33250.1"/>
    <property type="molecule type" value="Genomic_DNA"/>
</dbReference>
<dbReference type="OrthoDB" id="3295140at2"/>
<comment type="caution">
    <text evidence="1">The sequence shown here is derived from an EMBL/GenBank/DDBJ whole genome shotgun (WGS) entry which is preliminary data.</text>
</comment>
<dbReference type="Proteomes" id="UP000245697">
    <property type="component" value="Unassembled WGS sequence"/>
</dbReference>
<name>A0A316EP48_9ACTN</name>
<evidence type="ECO:0000313" key="2">
    <source>
        <dbReference type="Proteomes" id="UP000245697"/>
    </source>
</evidence>
<gene>
    <name evidence="1" type="ORF">BC793_12840</name>
</gene>
<reference evidence="1 2" key="1">
    <citation type="submission" date="2018-05" db="EMBL/GenBank/DDBJ databases">
        <title>Genomic Encyclopedia of Archaeal and Bacterial Type Strains, Phase II (KMG-II): from individual species to whole genera.</title>
        <authorList>
            <person name="Goeker M."/>
        </authorList>
    </citation>
    <scope>NUCLEOTIDE SEQUENCE [LARGE SCALE GENOMIC DNA]</scope>
    <source>
        <strain evidence="1 2">DSM 45184</strain>
    </source>
</reference>
<dbReference type="RefSeq" id="WP_146246662.1">
    <property type="nucleotide sequence ID" value="NZ_BONA01000083.1"/>
</dbReference>
<sequence length="139" mass="15162">MTNPELIDRLIVEASQAADWRSGCAREGYLPLFNNFGQVSYLSPAGDLLIDDLEDGPLRPADPGERDFALARAAENYPELTDLRPSRPQFATTCELCRGGGKVKLSQGAIVPWQGDNETRPFLYCPGCNSLGWTVTVAS</sequence>